<name>A0A182MAE2_9DIPT</name>
<protein>
    <submittedName>
        <fullName evidence="2">Uncharacterized protein</fullName>
    </submittedName>
</protein>
<dbReference type="AlphaFoldDB" id="A0A182MAE2"/>
<dbReference type="STRING" id="139723.A0A182MAE2"/>
<proteinExistence type="predicted"/>
<evidence type="ECO:0000313" key="3">
    <source>
        <dbReference type="Proteomes" id="UP000075883"/>
    </source>
</evidence>
<dbReference type="EMBL" id="AXCM01021921">
    <property type="status" value="NOT_ANNOTATED_CDS"/>
    <property type="molecule type" value="Genomic_DNA"/>
</dbReference>
<feature type="compositionally biased region" description="Basic and acidic residues" evidence="1">
    <location>
        <begin position="121"/>
        <end position="136"/>
    </location>
</feature>
<dbReference type="Proteomes" id="UP000075883">
    <property type="component" value="Unassembled WGS sequence"/>
</dbReference>
<reference evidence="2" key="2">
    <citation type="submission" date="2020-05" db="UniProtKB">
        <authorList>
            <consortium name="EnsemblMetazoa"/>
        </authorList>
    </citation>
    <scope>IDENTIFICATION</scope>
    <source>
        <strain evidence="2">A-37</strain>
    </source>
</reference>
<reference evidence="3" key="1">
    <citation type="submission" date="2013-09" db="EMBL/GenBank/DDBJ databases">
        <title>The Genome Sequence of Anopheles culicifacies species A.</title>
        <authorList>
            <consortium name="The Broad Institute Genomics Platform"/>
            <person name="Neafsey D.E."/>
            <person name="Besansky N."/>
            <person name="Howell P."/>
            <person name="Walton C."/>
            <person name="Young S.K."/>
            <person name="Zeng Q."/>
            <person name="Gargeya S."/>
            <person name="Fitzgerald M."/>
            <person name="Haas B."/>
            <person name="Abouelleil A."/>
            <person name="Allen A.W."/>
            <person name="Alvarado L."/>
            <person name="Arachchi H.M."/>
            <person name="Berlin A.M."/>
            <person name="Chapman S.B."/>
            <person name="Gainer-Dewar J."/>
            <person name="Goldberg J."/>
            <person name="Griggs A."/>
            <person name="Gujja S."/>
            <person name="Hansen M."/>
            <person name="Howarth C."/>
            <person name="Imamovic A."/>
            <person name="Ireland A."/>
            <person name="Larimer J."/>
            <person name="McCowan C."/>
            <person name="Murphy C."/>
            <person name="Pearson M."/>
            <person name="Poon T.W."/>
            <person name="Priest M."/>
            <person name="Roberts A."/>
            <person name="Saif S."/>
            <person name="Shea T."/>
            <person name="Sisk P."/>
            <person name="Sykes S."/>
            <person name="Wortman J."/>
            <person name="Nusbaum C."/>
            <person name="Birren B."/>
        </authorList>
    </citation>
    <scope>NUCLEOTIDE SEQUENCE [LARGE SCALE GENOMIC DNA]</scope>
    <source>
        <strain evidence="3">A-37</strain>
    </source>
</reference>
<accession>A0A182MAE2</accession>
<evidence type="ECO:0000313" key="2">
    <source>
        <dbReference type="EnsemblMetazoa" id="ACUA013428-PA"/>
    </source>
</evidence>
<dbReference type="EnsemblMetazoa" id="ACUA013428-RA">
    <property type="protein sequence ID" value="ACUA013428-PA"/>
    <property type="gene ID" value="ACUA013428"/>
</dbReference>
<evidence type="ECO:0000256" key="1">
    <source>
        <dbReference type="SAM" id="MobiDB-lite"/>
    </source>
</evidence>
<feature type="region of interest" description="Disordered" evidence="1">
    <location>
        <begin position="121"/>
        <end position="148"/>
    </location>
</feature>
<keyword evidence="3" id="KW-1185">Reference proteome</keyword>
<feature type="region of interest" description="Disordered" evidence="1">
    <location>
        <begin position="161"/>
        <end position="181"/>
    </location>
</feature>
<dbReference type="VEuPathDB" id="VectorBase:ACUA013428"/>
<organism evidence="2 3">
    <name type="scientific">Anopheles culicifacies</name>
    <dbReference type="NCBI Taxonomy" id="139723"/>
    <lineage>
        <taxon>Eukaryota</taxon>
        <taxon>Metazoa</taxon>
        <taxon>Ecdysozoa</taxon>
        <taxon>Arthropoda</taxon>
        <taxon>Hexapoda</taxon>
        <taxon>Insecta</taxon>
        <taxon>Pterygota</taxon>
        <taxon>Neoptera</taxon>
        <taxon>Endopterygota</taxon>
        <taxon>Diptera</taxon>
        <taxon>Nematocera</taxon>
        <taxon>Culicoidea</taxon>
        <taxon>Culicidae</taxon>
        <taxon>Anophelinae</taxon>
        <taxon>Anopheles</taxon>
        <taxon>culicifacies species complex</taxon>
    </lineage>
</organism>
<sequence>MHVIVLKYVQVLCITIFFSNNINCDKLLLHNEKEDQDLYRIGACTAACMAGTEQANYGQERNETLAPTMEQLKTIGHCYKLCSEDTRPLSDWEPLVQRQDPSLRINLICRDSTNLIIEIKPERNGGTGRDDDDARAMMKLSPPEGNQNQLSALLDAPVESSESVPSRNRRAIGADRPPPVGLLTERQKASAASRTNLLQEPVATGERFAKIDGSSLSAAGGHTGDVADVAVKVQQDRGSYARTLPPSKRVRPVPIYLVKVQESEQELGDRIVYMVSS</sequence>